<gene>
    <name evidence="2" type="ORF">SAMN02745691_00128</name>
</gene>
<dbReference type="STRING" id="1122934.SAMN02745691_00128"/>
<evidence type="ECO:0000256" key="1">
    <source>
        <dbReference type="SAM" id="Phobius"/>
    </source>
</evidence>
<keyword evidence="1" id="KW-0812">Transmembrane</keyword>
<sequence>MAKRISYLSMFTAFAIILSYIEVILPFNFGIPGVKLGLANLVVVIVLFNIGPREAMLINIVRIFIIALLFGNPFSLLFSFAGAFISFVFMFLAMKSKLFSIIAVSVVGGVTHNIAQIVIASLVVETYGILYYLPVLIIAGFVTGLVLGIIANLFQNKVKTLLRQV</sequence>
<protein>
    <submittedName>
        <fullName evidence="2">Heptaprenyl diphosphate synthase</fullName>
    </submittedName>
</protein>
<organism evidence="2 3">
    <name type="scientific">Parasporobacterium paucivorans DSM 15970</name>
    <dbReference type="NCBI Taxonomy" id="1122934"/>
    <lineage>
        <taxon>Bacteria</taxon>
        <taxon>Bacillati</taxon>
        <taxon>Bacillota</taxon>
        <taxon>Clostridia</taxon>
        <taxon>Lachnospirales</taxon>
        <taxon>Lachnospiraceae</taxon>
        <taxon>Parasporobacterium</taxon>
    </lineage>
</organism>
<evidence type="ECO:0000313" key="3">
    <source>
        <dbReference type="Proteomes" id="UP000184342"/>
    </source>
</evidence>
<feature type="transmembrane region" description="Helical" evidence="1">
    <location>
        <begin position="7"/>
        <end position="25"/>
    </location>
</feature>
<accession>A0A1M6AC09</accession>
<dbReference type="InterPro" id="IPR014535">
    <property type="entry name" value="Hpre_diP_synt_I"/>
</dbReference>
<proteinExistence type="predicted"/>
<dbReference type="Proteomes" id="UP000184342">
    <property type="component" value="Unassembled WGS sequence"/>
</dbReference>
<dbReference type="AlphaFoldDB" id="A0A1M6AC09"/>
<keyword evidence="1" id="KW-0472">Membrane</keyword>
<dbReference type="OrthoDB" id="9799095at2"/>
<dbReference type="InterPro" id="IPR010898">
    <property type="entry name" value="Hpre_diP_synth_I"/>
</dbReference>
<feature type="transmembrane region" description="Helical" evidence="1">
    <location>
        <begin position="129"/>
        <end position="154"/>
    </location>
</feature>
<reference evidence="2 3" key="1">
    <citation type="submission" date="2016-11" db="EMBL/GenBank/DDBJ databases">
        <authorList>
            <person name="Jaros S."/>
            <person name="Januszkiewicz K."/>
            <person name="Wedrychowicz H."/>
        </authorList>
    </citation>
    <scope>NUCLEOTIDE SEQUENCE [LARGE SCALE GENOMIC DNA]</scope>
    <source>
        <strain evidence="2 3">DSM 15970</strain>
    </source>
</reference>
<keyword evidence="1" id="KW-1133">Transmembrane helix</keyword>
<feature type="transmembrane region" description="Helical" evidence="1">
    <location>
        <begin position="31"/>
        <end position="48"/>
    </location>
</feature>
<dbReference type="PIRSF" id="PIRSF027391">
    <property type="entry name" value="Hpre_diP_synt_I"/>
    <property type="match status" value="1"/>
</dbReference>
<keyword evidence="3" id="KW-1185">Reference proteome</keyword>
<name>A0A1M6AC09_9FIRM</name>
<dbReference type="RefSeq" id="WP_073992430.1">
    <property type="nucleotide sequence ID" value="NZ_FQYT01000002.1"/>
</dbReference>
<feature type="transmembrane region" description="Helical" evidence="1">
    <location>
        <begin position="101"/>
        <end position="123"/>
    </location>
</feature>
<evidence type="ECO:0000313" key="2">
    <source>
        <dbReference type="EMBL" id="SHI34050.1"/>
    </source>
</evidence>
<dbReference type="EMBL" id="FQYT01000002">
    <property type="protein sequence ID" value="SHI34050.1"/>
    <property type="molecule type" value="Genomic_DNA"/>
</dbReference>
<dbReference type="Pfam" id="PF07456">
    <property type="entry name" value="Hpre_diP_synt_I"/>
    <property type="match status" value="1"/>
</dbReference>
<dbReference type="Gene3D" id="1.10.1760.20">
    <property type="match status" value="1"/>
</dbReference>